<keyword evidence="2" id="KW-1185">Reference proteome</keyword>
<dbReference type="STRING" id="1963.AQJ27_46175"/>
<dbReference type="RefSeq" id="WP_067383679.1">
    <property type="nucleotide sequence ID" value="NZ_BDQI01000040.1"/>
</dbReference>
<dbReference type="InterPro" id="IPR027417">
    <property type="entry name" value="P-loop_NTPase"/>
</dbReference>
<dbReference type="Proteomes" id="UP000217446">
    <property type="component" value="Unassembled WGS sequence"/>
</dbReference>
<dbReference type="AlphaFoldDB" id="A0A250VUN1"/>
<organism evidence="1 2">
    <name type="scientific">Streptomyces olivochromogenes</name>
    <dbReference type="NCBI Taxonomy" id="1963"/>
    <lineage>
        <taxon>Bacteria</taxon>
        <taxon>Bacillati</taxon>
        <taxon>Actinomycetota</taxon>
        <taxon>Actinomycetes</taxon>
        <taxon>Kitasatosporales</taxon>
        <taxon>Streptomycetaceae</taxon>
        <taxon>Streptomyces</taxon>
    </lineage>
</organism>
<name>A0A250VUN1_STROL</name>
<dbReference type="Gene3D" id="3.40.50.300">
    <property type="entry name" value="P-loop containing nucleotide triphosphate hydrolases"/>
    <property type="match status" value="1"/>
</dbReference>
<protein>
    <recommendedName>
        <fullName evidence="3">Cobyrinic acid a,c-diamide synthase</fullName>
    </recommendedName>
</protein>
<comment type="caution">
    <text evidence="1">The sequence shown here is derived from an EMBL/GenBank/DDBJ whole genome shotgun (WGS) entry which is preliminary data.</text>
</comment>
<dbReference type="SUPFAM" id="SSF52540">
    <property type="entry name" value="P-loop containing nucleoside triphosphate hydrolases"/>
    <property type="match status" value="1"/>
</dbReference>
<evidence type="ECO:0000313" key="2">
    <source>
        <dbReference type="Proteomes" id="UP000217446"/>
    </source>
</evidence>
<gene>
    <name evidence="1" type="ORF">SO3561_09366</name>
</gene>
<reference evidence="2" key="1">
    <citation type="submission" date="2017-05" db="EMBL/GenBank/DDBJ databases">
        <title>Streptomyces olivochromogenes NBRC 3561 whole genome shotgun sequence.</title>
        <authorList>
            <person name="Dohra H."/>
            <person name="Kodani S."/>
        </authorList>
    </citation>
    <scope>NUCLEOTIDE SEQUENCE [LARGE SCALE GENOMIC DNA]</scope>
    <source>
        <strain evidence="2">NBRC 3561</strain>
    </source>
</reference>
<evidence type="ECO:0000313" key="1">
    <source>
        <dbReference type="EMBL" id="GAX57796.1"/>
    </source>
</evidence>
<proteinExistence type="predicted"/>
<evidence type="ECO:0008006" key="3">
    <source>
        <dbReference type="Google" id="ProtNLM"/>
    </source>
</evidence>
<dbReference type="EMBL" id="BDQI01000040">
    <property type="protein sequence ID" value="GAX57796.1"/>
    <property type="molecule type" value="Genomic_DNA"/>
</dbReference>
<accession>A0A250VUN1</accession>
<sequence length="279" mass="29091">MSVIALAGCSGAPGVTTTALALLLTWPLEPGRKVILAECDPDGGAVLHGLLQGTLGDRYGLRNLSVAARKGELQEAFWRQLIDLSSEDSKAESPRDRLLLPGLTEPAQAAGLGPVWESLADMLTGIDALPVHGHDVLIDLGRSGAFGPSSGVLAQRADAVVVVVRNTLRCLQAAQPRVEALEERAGDVGLVVIDEGPYPAGEVQRVLGVPVVATLPYAPKEARVLSDGAEQARHFTRSALMKAARTTSALLVQRAAARRARLAPRAAGPAGGGRVSHAR</sequence>